<organism evidence="1 2">
    <name type="scientific">Owenia fusiformis</name>
    <name type="common">Polychaete worm</name>
    <dbReference type="NCBI Taxonomy" id="6347"/>
    <lineage>
        <taxon>Eukaryota</taxon>
        <taxon>Metazoa</taxon>
        <taxon>Spiralia</taxon>
        <taxon>Lophotrochozoa</taxon>
        <taxon>Annelida</taxon>
        <taxon>Polychaeta</taxon>
        <taxon>Sedentaria</taxon>
        <taxon>Canalipalpata</taxon>
        <taxon>Sabellida</taxon>
        <taxon>Oweniida</taxon>
        <taxon>Oweniidae</taxon>
        <taxon>Owenia</taxon>
    </lineage>
</organism>
<name>A0A8J1XMH5_OWEFU</name>
<comment type="caution">
    <text evidence="1">The sequence shown here is derived from an EMBL/GenBank/DDBJ whole genome shotgun (WGS) entry which is preliminary data.</text>
</comment>
<protein>
    <submittedName>
        <fullName evidence="1">Uncharacterized protein</fullName>
    </submittedName>
</protein>
<evidence type="ECO:0000313" key="1">
    <source>
        <dbReference type="EMBL" id="CAH1778422.1"/>
    </source>
</evidence>
<dbReference type="EMBL" id="CAIIXF020000002">
    <property type="protein sequence ID" value="CAH1778422.1"/>
    <property type="molecule type" value="Genomic_DNA"/>
</dbReference>
<feature type="non-terminal residue" evidence="1">
    <location>
        <position position="239"/>
    </location>
</feature>
<gene>
    <name evidence="1" type="ORF">OFUS_LOCUS5344</name>
</gene>
<keyword evidence="2" id="KW-1185">Reference proteome</keyword>
<dbReference type="SUPFAM" id="SSF49723">
    <property type="entry name" value="Lipase/lipooxygenase domain (PLAT/LH2 domain)"/>
    <property type="match status" value="1"/>
</dbReference>
<proteinExistence type="predicted"/>
<reference evidence="1" key="1">
    <citation type="submission" date="2022-03" db="EMBL/GenBank/DDBJ databases">
        <authorList>
            <person name="Martin C."/>
        </authorList>
    </citation>
    <scope>NUCLEOTIDE SEQUENCE</scope>
</reference>
<evidence type="ECO:0000313" key="2">
    <source>
        <dbReference type="Proteomes" id="UP000749559"/>
    </source>
</evidence>
<sequence length="239" mass="26679">TNRRSMIAHGIQKQTLPERMQFCTLLLIVACCTSVVLAGRGKGGRRKTTPAPPPPTAEKPSEDHPPVKTHHVKSASPYVNSGKVSSMSAPLLPFSSMDKVSGQSTPCGYWVQILTDDMTYGGTDDLHSIKFWVNYTIGVHEEHRFPLKEEPLNSGKYPNKWDAYGVIPVTYLPYAPSWIKIKNEEGGTLDNWTIKNVVLLNTCTGKICEFNCNDGCQVVDDYWYPPVPYVWIEATQTCE</sequence>
<dbReference type="Proteomes" id="UP000749559">
    <property type="component" value="Unassembled WGS sequence"/>
</dbReference>
<dbReference type="AlphaFoldDB" id="A0A8J1XMH5"/>
<dbReference type="InterPro" id="IPR036392">
    <property type="entry name" value="PLAT/LH2_dom_sf"/>
</dbReference>
<accession>A0A8J1XMH5</accession>